<dbReference type="GO" id="GO:0006362">
    <property type="term" value="P:transcription elongation by RNA polymerase I"/>
    <property type="evidence" value="ECO:0007669"/>
    <property type="project" value="TreeGrafter"/>
</dbReference>
<dbReference type="GO" id="GO:0006383">
    <property type="term" value="P:transcription by RNA polymerase III"/>
    <property type="evidence" value="ECO:0007669"/>
    <property type="project" value="TreeGrafter"/>
</dbReference>
<keyword evidence="4" id="KW-0804">Transcription</keyword>
<evidence type="ECO:0000256" key="1">
    <source>
        <dbReference type="ARBA" id="ARBA00004123"/>
    </source>
</evidence>
<dbReference type="InterPro" id="IPR009025">
    <property type="entry name" value="RBP11-like_dimer"/>
</dbReference>
<evidence type="ECO:0000256" key="5">
    <source>
        <dbReference type="ARBA" id="ARBA00023242"/>
    </source>
</evidence>
<dbReference type="EMBL" id="FN649738">
    <property type="protein sequence ID" value="CBJ49085.1"/>
    <property type="molecule type" value="Genomic_DNA"/>
</dbReference>
<keyword evidence="3" id="KW-0240">DNA-directed RNA polymerase</keyword>
<reference evidence="8 9" key="1">
    <citation type="journal article" date="2010" name="Nature">
        <title>The Ectocarpus genome and the independent evolution of multicellularity in brown algae.</title>
        <authorList>
            <person name="Cock J.M."/>
            <person name="Sterck L."/>
            <person name="Rouze P."/>
            <person name="Scornet D."/>
            <person name="Allen A.E."/>
            <person name="Amoutzias G."/>
            <person name="Anthouard V."/>
            <person name="Artiguenave F."/>
            <person name="Aury J.M."/>
            <person name="Badger J.H."/>
            <person name="Beszteri B."/>
            <person name="Billiau K."/>
            <person name="Bonnet E."/>
            <person name="Bothwell J.H."/>
            <person name="Bowler C."/>
            <person name="Boyen C."/>
            <person name="Brownlee C."/>
            <person name="Carrano C.J."/>
            <person name="Charrier B."/>
            <person name="Cho G.Y."/>
            <person name="Coelho S.M."/>
            <person name="Collen J."/>
            <person name="Corre E."/>
            <person name="Da Silva C."/>
            <person name="Delage L."/>
            <person name="Delaroque N."/>
            <person name="Dittami S.M."/>
            <person name="Doulbeau S."/>
            <person name="Elias M."/>
            <person name="Farnham G."/>
            <person name="Gachon C.M."/>
            <person name="Gschloessl B."/>
            <person name="Heesch S."/>
            <person name="Jabbari K."/>
            <person name="Jubin C."/>
            <person name="Kawai H."/>
            <person name="Kimura K."/>
            <person name="Kloareg B."/>
            <person name="Kupper F.C."/>
            <person name="Lang D."/>
            <person name="Le Bail A."/>
            <person name="Leblanc C."/>
            <person name="Lerouge P."/>
            <person name="Lohr M."/>
            <person name="Lopez P.J."/>
            <person name="Martens C."/>
            <person name="Maumus F."/>
            <person name="Michel G."/>
            <person name="Miranda-Saavedra D."/>
            <person name="Morales J."/>
            <person name="Moreau H."/>
            <person name="Motomura T."/>
            <person name="Nagasato C."/>
            <person name="Napoli C.A."/>
            <person name="Nelson D.R."/>
            <person name="Nyvall-Collen P."/>
            <person name="Peters A.F."/>
            <person name="Pommier C."/>
            <person name="Potin P."/>
            <person name="Poulain J."/>
            <person name="Quesneville H."/>
            <person name="Read B."/>
            <person name="Rensing S.A."/>
            <person name="Ritter A."/>
            <person name="Rousvoal S."/>
            <person name="Samanta M."/>
            <person name="Samson G."/>
            <person name="Schroeder D.C."/>
            <person name="Segurens B."/>
            <person name="Strittmatter M."/>
            <person name="Tonon T."/>
            <person name="Tregear J.W."/>
            <person name="Valentin K."/>
            <person name="von Dassow P."/>
            <person name="Yamagishi T."/>
            <person name="Van de Peer Y."/>
            <person name="Wincker P."/>
        </authorList>
    </citation>
    <scope>NUCLEOTIDE SEQUENCE [LARGE SCALE GENOMIC DNA]</scope>
    <source>
        <strain evidence="9">Ec32 / CCAP1310/4</strain>
    </source>
</reference>
<evidence type="ECO:0000256" key="2">
    <source>
        <dbReference type="ARBA" id="ARBA00022079"/>
    </source>
</evidence>
<evidence type="ECO:0000259" key="7">
    <source>
        <dbReference type="Pfam" id="PF13656"/>
    </source>
</evidence>
<dbReference type="Pfam" id="PF13656">
    <property type="entry name" value="RNA_pol_L_2"/>
    <property type="match status" value="1"/>
</dbReference>
<dbReference type="HAMAP" id="MF_00261">
    <property type="entry name" value="RNApol_arch_Rpo11"/>
    <property type="match status" value="1"/>
</dbReference>
<dbReference type="Proteomes" id="UP000002630">
    <property type="component" value="Linkage Group LG13"/>
</dbReference>
<feature type="domain" description="DNA-directed RNA polymerase RBP11-like dimerisation" evidence="7">
    <location>
        <begin position="26"/>
        <end position="97"/>
    </location>
</feature>
<dbReference type="GO" id="GO:0003677">
    <property type="term" value="F:DNA binding"/>
    <property type="evidence" value="ECO:0007669"/>
    <property type="project" value="InterPro"/>
</dbReference>
<dbReference type="InterPro" id="IPR036603">
    <property type="entry name" value="RBP11-like"/>
</dbReference>
<comment type="similarity">
    <text evidence="6">Belongs to the archaeal Rpo11/eukaryotic RPB11/RPC19 RNA polymerase subunit family.</text>
</comment>
<organism evidence="8 9">
    <name type="scientific">Ectocarpus siliculosus</name>
    <name type="common">Brown alga</name>
    <name type="synonym">Conferva siliculosa</name>
    <dbReference type="NCBI Taxonomy" id="2880"/>
    <lineage>
        <taxon>Eukaryota</taxon>
        <taxon>Sar</taxon>
        <taxon>Stramenopiles</taxon>
        <taxon>Ochrophyta</taxon>
        <taxon>PX clade</taxon>
        <taxon>Phaeophyceae</taxon>
        <taxon>Ectocarpales</taxon>
        <taxon>Ectocarpaceae</taxon>
        <taxon>Ectocarpus</taxon>
    </lineage>
</organism>
<dbReference type="InterPro" id="IPR008193">
    <property type="entry name" value="RNA_pol_Rpb11_13-16kDa_CS"/>
</dbReference>
<evidence type="ECO:0000256" key="6">
    <source>
        <dbReference type="ARBA" id="ARBA00025751"/>
    </source>
</evidence>
<keyword evidence="5" id="KW-0539">Nucleus</keyword>
<dbReference type="InterPro" id="IPR022905">
    <property type="entry name" value="Rpo11-like"/>
</dbReference>
<dbReference type="InterPro" id="IPR033898">
    <property type="entry name" value="RNAP_AC19"/>
</dbReference>
<dbReference type="GO" id="GO:0046983">
    <property type="term" value="F:protein dimerization activity"/>
    <property type="evidence" value="ECO:0007669"/>
    <property type="project" value="InterPro"/>
</dbReference>
<evidence type="ECO:0000256" key="3">
    <source>
        <dbReference type="ARBA" id="ARBA00022478"/>
    </source>
</evidence>
<dbReference type="FunFam" id="3.30.1360.10:FF:000006">
    <property type="entry name" value="DNA-directed RNA polymerases I and III subunit RPAC2"/>
    <property type="match status" value="1"/>
</dbReference>
<dbReference type="PANTHER" id="PTHR13946:SF28">
    <property type="entry name" value="DNA-DIRECTED RNA POLYMERASES I AND III SUBUNIT RPAC2"/>
    <property type="match status" value="1"/>
</dbReference>
<dbReference type="EMBL" id="FN647992">
    <property type="protein sequence ID" value="CBJ49085.1"/>
    <property type="molecule type" value="Genomic_DNA"/>
</dbReference>
<protein>
    <recommendedName>
        <fullName evidence="2">DNA-directed RNA polymerases I and III subunit RPAC2</fullName>
    </recommendedName>
</protein>
<comment type="subcellular location">
    <subcellularLocation>
        <location evidence="1">Nucleus</location>
    </subcellularLocation>
</comment>
<dbReference type="PROSITE" id="PS01154">
    <property type="entry name" value="RNA_POL_L_13KD"/>
    <property type="match status" value="1"/>
</dbReference>
<dbReference type="InParanoid" id="D7FJZ6"/>
<dbReference type="GO" id="GO:0005666">
    <property type="term" value="C:RNA polymerase III complex"/>
    <property type="evidence" value="ECO:0007669"/>
    <property type="project" value="TreeGrafter"/>
</dbReference>
<dbReference type="STRING" id="2880.D7FJZ6"/>
<dbReference type="FunCoup" id="D7FJZ6">
    <property type="interactions" value="200"/>
</dbReference>
<dbReference type="CDD" id="cd07029">
    <property type="entry name" value="RNAP_I_III_AC19"/>
    <property type="match status" value="1"/>
</dbReference>
<sequence>MAVNEHRPTVADIKFQVKEGSSLSSATFIFGDEDHTLGNALRHVLMQNKEVDFCGYSVPHPSEPKMNLRLQTTGRPALELLKEGLRDLRDLCNILEERVEREIPDAEDEES</sequence>
<dbReference type="OrthoDB" id="510325at2759"/>
<keyword evidence="9" id="KW-1185">Reference proteome</keyword>
<dbReference type="PANTHER" id="PTHR13946">
    <property type="entry name" value="DNA-DIRECTED RNA POLYMERASE I,II,III"/>
    <property type="match status" value="1"/>
</dbReference>
<evidence type="ECO:0000256" key="4">
    <source>
        <dbReference type="ARBA" id="ARBA00023163"/>
    </source>
</evidence>
<proteinExistence type="inferred from homology"/>
<dbReference type="GO" id="GO:0003899">
    <property type="term" value="F:DNA-directed RNA polymerase activity"/>
    <property type="evidence" value="ECO:0007669"/>
    <property type="project" value="InterPro"/>
</dbReference>
<dbReference type="SUPFAM" id="SSF55257">
    <property type="entry name" value="RBP11-like subunits of RNA polymerase"/>
    <property type="match status" value="1"/>
</dbReference>
<dbReference type="Gene3D" id="3.30.1360.10">
    <property type="entry name" value="RNA polymerase, RBP11-like subunit"/>
    <property type="match status" value="1"/>
</dbReference>
<name>D7FJZ6_ECTSI</name>
<dbReference type="eggNOG" id="KOG3438">
    <property type="taxonomic scope" value="Eukaryota"/>
</dbReference>
<accession>D7FJZ6</accession>
<evidence type="ECO:0000313" key="8">
    <source>
        <dbReference type="EMBL" id="CBJ49085.1"/>
    </source>
</evidence>
<gene>
    <name evidence="8" type="ORF">Esi_0139_0020</name>
</gene>
<dbReference type="AlphaFoldDB" id="D7FJZ6"/>
<dbReference type="GO" id="GO:0005736">
    <property type="term" value="C:RNA polymerase I complex"/>
    <property type="evidence" value="ECO:0007669"/>
    <property type="project" value="TreeGrafter"/>
</dbReference>
<dbReference type="OMA" id="CNILEER"/>
<evidence type="ECO:0000313" key="9">
    <source>
        <dbReference type="Proteomes" id="UP000002630"/>
    </source>
</evidence>